<evidence type="ECO:0000256" key="1">
    <source>
        <dbReference type="PROSITE-ProRule" id="PRU00047"/>
    </source>
</evidence>
<feature type="compositionally biased region" description="Low complexity" evidence="2">
    <location>
        <begin position="16"/>
        <end position="25"/>
    </location>
</feature>
<protein>
    <submittedName>
        <fullName evidence="4">IscS protein</fullName>
    </submittedName>
</protein>
<feature type="region of interest" description="Disordered" evidence="2">
    <location>
        <begin position="1"/>
        <end position="43"/>
    </location>
</feature>
<evidence type="ECO:0000259" key="3">
    <source>
        <dbReference type="PROSITE" id="PS50158"/>
    </source>
</evidence>
<accession>A0A812JKM2</accession>
<keyword evidence="1" id="KW-0863">Zinc-finger</keyword>
<feature type="region of interest" description="Disordered" evidence="2">
    <location>
        <begin position="369"/>
        <end position="388"/>
    </location>
</feature>
<proteinExistence type="predicted"/>
<evidence type="ECO:0000313" key="5">
    <source>
        <dbReference type="Proteomes" id="UP000649617"/>
    </source>
</evidence>
<dbReference type="EMBL" id="CAJNIZ010002269">
    <property type="protein sequence ID" value="CAE7208772.1"/>
    <property type="molecule type" value="Genomic_DNA"/>
</dbReference>
<feature type="domain" description="CCHC-type" evidence="3">
    <location>
        <begin position="356"/>
        <end position="372"/>
    </location>
</feature>
<dbReference type="Gene3D" id="4.10.60.10">
    <property type="entry name" value="Zinc finger, CCHC-type"/>
    <property type="match status" value="1"/>
</dbReference>
<dbReference type="AlphaFoldDB" id="A0A812JKM2"/>
<evidence type="ECO:0000313" key="4">
    <source>
        <dbReference type="EMBL" id="CAE7208772.1"/>
    </source>
</evidence>
<feature type="non-terminal residue" evidence="4">
    <location>
        <position position="1"/>
    </location>
</feature>
<dbReference type="InterPro" id="IPR001878">
    <property type="entry name" value="Znf_CCHC"/>
</dbReference>
<dbReference type="InterPro" id="IPR036875">
    <property type="entry name" value="Znf_CCHC_sf"/>
</dbReference>
<dbReference type="Pfam" id="PF00098">
    <property type="entry name" value="zf-CCHC"/>
    <property type="match status" value="1"/>
</dbReference>
<dbReference type="GO" id="GO:0008270">
    <property type="term" value="F:zinc ion binding"/>
    <property type="evidence" value="ECO:0007669"/>
    <property type="project" value="UniProtKB-KW"/>
</dbReference>
<organism evidence="4 5">
    <name type="scientific">Symbiodinium pilosum</name>
    <name type="common">Dinoflagellate</name>
    <dbReference type="NCBI Taxonomy" id="2952"/>
    <lineage>
        <taxon>Eukaryota</taxon>
        <taxon>Sar</taxon>
        <taxon>Alveolata</taxon>
        <taxon>Dinophyceae</taxon>
        <taxon>Suessiales</taxon>
        <taxon>Symbiodiniaceae</taxon>
        <taxon>Symbiodinium</taxon>
    </lineage>
</organism>
<keyword evidence="5" id="KW-1185">Reference proteome</keyword>
<feature type="compositionally biased region" description="Basic residues" evidence="2">
    <location>
        <begin position="279"/>
        <end position="304"/>
    </location>
</feature>
<keyword evidence="1" id="KW-0479">Metal-binding</keyword>
<keyword evidence="1" id="KW-0862">Zinc</keyword>
<sequence length="459" mass="50638">MATDSGTVRRVGADGSPLRPRSPAAPSTPPYGQGGLDGSEGQTARKFVDYKMDPAPSWNGEHPESEYREYARNLKLWLIEAEARLPPSLIGKRILDVILFGSRLEARLEQAFDAAIFRGRRRPGQTLTGFLATKKAAFAELKKQGLDMLATDAGNHLLGHLLLKQGGFTLDQQQRIRVLTDGSIDFQDRAGDPKDLWREGENTGDYDSYYGNGGHGYDDNLAEEPALCDDLLDFGVNSGEVYMIVDEMPQDSLEETEAIEYAGECLSWVFFEARERAKGKGKGKPGKHGKGKSFGKGKGHKGSFGKKPPPPGTFGVYGSYLNHRRALQDARKGRGFDRSGDQRPRLSLEQLQAKSRCHACRQVGHWSRNCPQKGRQRPIATGNQPNAQRPTTAMFFVEPSAQSSGYLTMSGANPTEEQYMSDCQPDGLTQQRFSYFCFSSPSQPPPAPDIGDFLSYLED</sequence>
<dbReference type="GO" id="GO:0003676">
    <property type="term" value="F:nucleic acid binding"/>
    <property type="evidence" value="ECO:0007669"/>
    <property type="project" value="InterPro"/>
</dbReference>
<name>A0A812JKM2_SYMPI</name>
<dbReference type="PROSITE" id="PS50158">
    <property type="entry name" value="ZF_CCHC"/>
    <property type="match status" value="1"/>
</dbReference>
<dbReference type="OrthoDB" id="436409at2759"/>
<dbReference type="SMART" id="SM00343">
    <property type="entry name" value="ZnF_C2HC"/>
    <property type="match status" value="1"/>
</dbReference>
<dbReference type="SUPFAM" id="SSF57756">
    <property type="entry name" value="Retrovirus zinc finger-like domains"/>
    <property type="match status" value="1"/>
</dbReference>
<evidence type="ECO:0000256" key="2">
    <source>
        <dbReference type="SAM" id="MobiDB-lite"/>
    </source>
</evidence>
<dbReference type="Proteomes" id="UP000649617">
    <property type="component" value="Unassembled WGS sequence"/>
</dbReference>
<reference evidence="4" key="1">
    <citation type="submission" date="2021-02" db="EMBL/GenBank/DDBJ databases">
        <authorList>
            <person name="Dougan E. K."/>
            <person name="Rhodes N."/>
            <person name="Thang M."/>
            <person name="Chan C."/>
        </authorList>
    </citation>
    <scope>NUCLEOTIDE SEQUENCE</scope>
</reference>
<feature type="region of interest" description="Disordered" evidence="2">
    <location>
        <begin position="278"/>
        <end position="318"/>
    </location>
</feature>
<gene>
    <name evidence="4" type="primary">iscS</name>
    <name evidence="4" type="ORF">SPIL2461_LOCUS2161</name>
</gene>
<comment type="caution">
    <text evidence="4">The sequence shown here is derived from an EMBL/GenBank/DDBJ whole genome shotgun (WGS) entry which is preliminary data.</text>
</comment>